<dbReference type="SUPFAM" id="SSF47384">
    <property type="entry name" value="Homodimeric domain of signal transducing histidine kinase"/>
    <property type="match status" value="1"/>
</dbReference>
<dbReference type="CDD" id="cd16922">
    <property type="entry name" value="HATPase_EvgS-ArcB-TorS-like"/>
    <property type="match status" value="1"/>
</dbReference>
<evidence type="ECO:0000256" key="8">
    <source>
        <dbReference type="ARBA" id="ARBA00022741"/>
    </source>
</evidence>
<dbReference type="PANTHER" id="PTHR45339:SF1">
    <property type="entry name" value="HYBRID SIGNAL TRANSDUCTION HISTIDINE KINASE J"/>
    <property type="match status" value="1"/>
</dbReference>
<sequence length="728" mass="82127">MRKGQLKYIVLWFFLTGVALIVFIQFITGENINRLMQGNKSLLNEVAVQNHLRQLESDVLSVESDMRGSVITGDSALFDEVQVKILQIKRELIYLEHELRNNVGANELNRLRELVSSKLAFTEQVLSAYRANGKVAGEAVVNTGQGKRLRDSISLLISQLDTNRQMALRRIINTNQDNGTRALILAFVLAGLACTICISAFFYIVNKGRQQQRIIAALNDSEKKNKEAAKIKEQFLANMSHEIRTPMNAILGFTSLLKKTDLDSQQIQYIEYIYSSGENLLTIINDILDLSKIEAGMMSIEETPFSLNGLVSSVEVMFKEKARAKGLQFDVTLHEGIHDTLSGDAVRLTQILINLLSNAIKFTDKGYVRMDVQAVKQTDEEVELQFSIKDSGVGIASENRRAIFDRFQQADAETSRRFGGTGLGLSIVKQLVDLQGGIIQVNSELNKGSEFIVRLSYKPTSDSDHFIQIGHEDEKPAIDNLRVLVAEDNQMNQQLVRHLMNQWKIDYVLASNGREAIDIIKRDEVSLVLMDIQMPEMDGYTATQIIRSELNKDVPIVAMTAHAMPGEKERCLSYGMNDYISKPVKENELYSILKHYALQPKKQPVQANTSAEAFTLIDLTYLRDLSMGDTSFEEEIIKQFIIQVPQELDELHQAMQEGNQQKMKSIAHGMKSSVAYVGLKDVLHPHLHRIETASLDEDATVLYQDDYQYIKTICEKAILEAQAWLTKK</sequence>
<dbReference type="Gene3D" id="3.40.50.2300">
    <property type="match status" value="1"/>
</dbReference>
<evidence type="ECO:0000256" key="13">
    <source>
        <dbReference type="ARBA" id="ARBA00023136"/>
    </source>
</evidence>
<evidence type="ECO:0000256" key="7">
    <source>
        <dbReference type="ARBA" id="ARBA00022692"/>
    </source>
</evidence>
<evidence type="ECO:0000259" key="21">
    <source>
        <dbReference type="PROSITE" id="PS50894"/>
    </source>
</evidence>
<evidence type="ECO:0000256" key="2">
    <source>
        <dbReference type="ARBA" id="ARBA00004651"/>
    </source>
</evidence>
<dbReference type="STRING" id="1492898.SY85_11280"/>
<dbReference type="KEGG" id="fla:SY85_11280"/>
<dbReference type="PATRIC" id="fig|1492898.3.peg.2433"/>
<dbReference type="AlphaFoldDB" id="A0A172TW67"/>
<keyword evidence="4" id="KW-1003">Cell membrane</keyword>
<evidence type="ECO:0000259" key="19">
    <source>
        <dbReference type="PROSITE" id="PS50109"/>
    </source>
</evidence>
<dbReference type="CDD" id="cd17546">
    <property type="entry name" value="REC_hyHK_CKI1_RcsC-like"/>
    <property type="match status" value="1"/>
</dbReference>
<dbReference type="SUPFAM" id="SSF52172">
    <property type="entry name" value="CheY-like"/>
    <property type="match status" value="1"/>
</dbReference>
<dbReference type="InterPro" id="IPR008207">
    <property type="entry name" value="Sig_transdc_His_kin_Hpt_dom"/>
</dbReference>
<dbReference type="RefSeq" id="WP_066404545.1">
    <property type="nucleotide sequence ID" value="NZ_CP011390.1"/>
</dbReference>
<keyword evidence="8" id="KW-0547">Nucleotide-binding</keyword>
<keyword evidence="13 18" id="KW-0472">Membrane</keyword>
<dbReference type="FunFam" id="3.30.565.10:FF:000010">
    <property type="entry name" value="Sensor histidine kinase RcsC"/>
    <property type="match status" value="1"/>
</dbReference>
<evidence type="ECO:0000256" key="9">
    <source>
        <dbReference type="ARBA" id="ARBA00022777"/>
    </source>
</evidence>
<dbReference type="InterPro" id="IPR001789">
    <property type="entry name" value="Sig_transdc_resp-reg_receiver"/>
</dbReference>
<dbReference type="Gene3D" id="1.20.120.160">
    <property type="entry name" value="HPT domain"/>
    <property type="match status" value="1"/>
</dbReference>
<dbReference type="PROSITE" id="PS50894">
    <property type="entry name" value="HPT"/>
    <property type="match status" value="1"/>
</dbReference>
<accession>A0A172TW67</accession>
<evidence type="ECO:0000256" key="18">
    <source>
        <dbReference type="SAM" id="Phobius"/>
    </source>
</evidence>
<evidence type="ECO:0000256" key="6">
    <source>
        <dbReference type="ARBA" id="ARBA00022679"/>
    </source>
</evidence>
<dbReference type="Gene3D" id="3.30.565.10">
    <property type="entry name" value="Histidine kinase-like ATPase, C-terminal domain"/>
    <property type="match status" value="1"/>
</dbReference>
<dbReference type="Pfam" id="PF00512">
    <property type="entry name" value="HisKA"/>
    <property type="match status" value="1"/>
</dbReference>
<dbReference type="PROSITE" id="PS50110">
    <property type="entry name" value="RESPONSE_REGULATORY"/>
    <property type="match status" value="1"/>
</dbReference>
<keyword evidence="7 18" id="KW-0812">Transmembrane</keyword>
<dbReference type="EMBL" id="CP011390">
    <property type="protein sequence ID" value="ANE50997.1"/>
    <property type="molecule type" value="Genomic_DNA"/>
</dbReference>
<dbReference type="SMART" id="SM00448">
    <property type="entry name" value="REC"/>
    <property type="match status" value="1"/>
</dbReference>
<evidence type="ECO:0000256" key="16">
    <source>
        <dbReference type="PROSITE-ProRule" id="PRU00110"/>
    </source>
</evidence>
<comment type="subunit">
    <text evidence="14">At low DSF concentrations, interacts with RpfF.</text>
</comment>
<evidence type="ECO:0000313" key="23">
    <source>
        <dbReference type="Proteomes" id="UP000077177"/>
    </source>
</evidence>
<reference evidence="22 23" key="2">
    <citation type="journal article" date="2016" name="Int. J. Syst. Evol. Microbiol.">
        <title>Flavisolibacter tropicus sp. nov., isolated from tropical soil.</title>
        <authorList>
            <person name="Lee J.J."/>
            <person name="Kang M.S."/>
            <person name="Kim G.S."/>
            <person name="Lee C.S."/>
            <person name="Lim S."/>
            <person name="Lee J."/>
            <person name="Roh S.H."/>
            <person name="Kang H."/>
            <person name="Ha J.M."/>
            <person name="Bae S."/>
            <person name="Jung H.Y."/>
            <person name="Kim M.K."/>
        </authorList>
    </citation>
    <scope>NUCLEOTIDE SEQUENCE [LARGE SCALE GENOMIC DNA]</scope>
    <source>
        <strain evidence="22 23">LCS9</strain>
    </source>
</reference>
<evidence type="ECO:0000256" key="3">
    <source>
        <dbReference type="ARBA" id="ARBA00012438"/>
    </source>
</evidence>
<feature type="transmembrane region" description="Helical" evidence="18">
    <location>
        <begin position="6"/>
        <end position="27"/>
    </location>
</feature>
<evidence type="ECO:0000256" key="1">
    <source>
        <dbReference type="ARBA" id="ARBA00000085"/>
    </source>
</evidence>
<dbReference type="OrthoDB" id="9811889at2"/>
<dbReference type="SMART" id="SM00388">
    <property type="entry name" value="HisKA"/>
    <property type="match status" value="1"/>
</dbReference>
<evidence type="ECO:0000313" key="22">
    <source>
        <dbReference type="EMBL" id="ANE50997.1"/>
    </source>
</evidence>
<dbReference type="InterPro" id="IPR007891">
    <property type="entry name" value="CHASE3"/>
</dbReference>
<evidence type="ECO:0000256" key="17">
    <source>
        <dbReference type="PROSITE-ProRule" id="PRU00169"/>
    </source>
</evidence>
<comment type="subcellular location">
    <subcellularLocation>
        <location evidence="2">Cell membrane</location>
        <topology evidence="2">Multi-pass membrane protein</topology>
    </subcellularLocation>
</comment>
<dbReference type="InterPro" id="IPR005467">
    <property type="entry name" value="His_kinase_dom"/>
</dbReference>
<feature type="domain" description="Histidine kinase" evidence="19">
    <location>
        <begin position="238"/>
        <end position="459"/>
    </location>
</feature>
<name>A0A172TW67_9BACT</name>
<dbReference type="Proteomes" id="UP000077177">
    <property type="component" value="Chromosome"/>
</dbReference>
<dbReference type="InterPro" id="IPR036890">
    <property type="entry name" value="HATPase_C_sf"/>
</dbReference>
<dbReference type="SMART" id="SM00387">
    <property type="entry name" value="HATPase_c"/>
    <property type="match status" value="1"/>
</dbReference>
<evidence type="ECO:0000256" key="11">
    <source>
        <dbReference type="ARBA" id="ARBA00022989"/>
    </source>
</evidence>
<feature type="domain" description="HPt" evidence="21">
    <location>
        <begin position="629"/>
        <end position="724"/>
    </location>
</feature>
<dbReference type="Pfam" id="PF02518">
    <property type="entry name" value="HATPase_c"/>
    <property type="match status" value="1"/>
</dbReference>
<evidence type="ECO:0000256" key="5">
    <source>
        <dbReference type="ARBA" id="ARBA00022553"/>
    </source>
</evidence>
<dbReference type="InterPro" id="IPR004358">
    <property type="entry name" value="Sig_transdc_His_kin-like_C"/>
</dbReference>
<evidence type="ECO:0000259" key="20">
    <source>
        <dbReference type="PROSITE" id="PS50110"/>
    </source>
</evidence>
<dbReference type="PANTHER" id="PTHR45339">
    <property type="entry name" value="HYBRID SIGNAL TRANSDUCTION HISTIDINE KINASE J"/>
    <property type="match status" value="1"/>
</dbReference>
<keyword evidence="5 17" id="KW-0597">Phosphoprotein</keyword>
<keyword evidence="12" id="KW-0902">Two-component regulatory system</keyword>
<dbReference type="PRINTS" id="PR00344">
    <property type="entry name" value="BCTRLSENSOR"/>
</dbReference>
<keyword evidence="9" id="KW-0418">Kinase</keyword>
<evidence type="ECO:0000256" key="14">
    <source>
        <dbReference type="ARBA" id="ARBA00064003"/>
    </source>
</evidence>
<dbReference type="InterPro" id="IPR036097">
    <property type="entry name" value="HisK_dim/P_sf"/>
</dbReference>
<dbReference type="InterPro" id="IPR003661">
    <property type="entry name" value="HisK_dim/P_dom"/>
</dbReference>
<comment type="catalytic activity">
    <reaction evidence="1">
        <text>ATP + protein L-histidine = ADP + protein N-phospho-L-histidine.</text>
        <dbReference type="EC" id="2.7.13.3"/>
    </reaction>
</comment>
<dbReference type="InterPro" id="IPR003594">
    <property type="entry name" value="HATPase_dom"/>
</dbReference>
<keyword evidence="11 18" id="KW-1133">Transmembrane helix</keyword>
<feature type="domain" description="Response regulatory" evidence="20">
    <location>
        <begin position="482"/>
        <end position="597"/>
    </location>
</feature>
<dbReference type="Pfam" id="PF05227">
    <property type="entry name" value="CHASE3"/>
    <property type="match status" value="1"/>
</dbReference>
<dbReference type="CDD" id="cd00082">
    <property type="entry name" value="HisKA"/>
    <property type="match status" value="1"/>
</dbReference>
<evidence type="ECO:0000256" key="10">
    <source>
        <dbReference type="ARBA" id="ARBA00022840"/>
    </source>
</evidence>
<keyword evidence="10" id="KW-0067">ATP-binding</keyword>
<proteinExistence type="predicted"/>
<dbReference type="InterPro" id="IPR011006">
    <property type="entry name" value="CheY-like_superfamily"/>
</dbReference>
<evidence type="ECO:0000256" key="12">
    <source>
        <dbReference type="ARBA" id="ARBA00023012"/>
    </source>
</evidence>
<evidence type="ECO:0000256" key="15">
    <source>
        <dbReference type="ARBA" id="ARBA00068150"/>
    </source>
</evidence>
<feature type="modified residue" description="4-aspartylphosphate" evidence="17">
    <location>
        <position position="531"/>
    </location>
</feature>
<keyword evidence="6" id="KW-0808">Transferase</keyword>
<reference evidence="23" key="1">
    <citation type="submission" date="2015-01" db="EMBL/GenBank/DDBJ databases">
        <title>Flavisolibacter sp./LCS9/ whole genome sequencing.</title>
        <authorList>
            <person name="Kim M.K."/>
            <person name="Srinivasan S."/>
            <person name="Lee J.-J."/>
        </authorList>
    </citation>
    <scope>NUCLEOTIDE SEQUENCE [LARGE SCALE GENOMIC DNA]</scope>
    <source>
        <strain evidence="23">LCS9</strain>
    </source>
</reference>
<organism evidence="22 23">
    <name type="scientific">Flavisolibacter tropicus</name>
    <dbReference type="NCBI Taxonomy" id="1492898"/>
    <lineage>
        <taxon>Bacteria</taxon>
        <taxon>Pseudomonadati</taxon>
        <taxon>Bacteroidota</taxon>
        <taxon>Chitinophagia</taxon>
        <taxon>Chitinophagales</taxon>
        <taxon>Chitinophagaceae</taxon>
        <taxon>Flavisolibacter</taxon>
    </lineage>
</organism>
<gene>
    <name evidence="22" type="ORF">SY85_11280</name>
</gene>
<dbReference type="InterPro" id="IPR036641">
    <property type="entry name" value="HPT_dom_sf"/>
</dbReference>
<feature type="transmembrane region" description="Helical" evidence="18">
    <location>
        <begin position="182"/>
        <end position="205"/>
    </location>
</feature>
<feature type="modified residue" description="Phosphohistidine" evidence="16">
    <location>
        <position position="668"/>
    </location>
</feature>
<dbReference type="SUPFAM" id="SSF47226">
    <property type="entry name" value="Histidine-containing phosphotransfer domain, HPT domain"/>
    <property type="match status" value="1"/>
</dbReference>
<dbReference type="GO" id="GO:0005886">
    <property type="term" value="C:plasma membrane"/>
    <property type="evidence" value="ECO:0007669"/>
    <property type="project" value="UniProtKB-SubCell"/>
</dbReference>
<dbReference type="Gene3D" id="1.10.287.130">
    <property type="match status" value="1"/>
</dbReference>
<keyword evidence="23" id="KW-1185">Reference proteome</keyword>
<evidence type="ECO:0000256" key="4">
    <source>
        <dbReference type="ARBA" id="ARBA00022475"/>
    </source>
</evidence>
<dbReference type="GO" id="GO:0005524">
    <property type="term" value="F:ATP binding"/>
    <property type="evidence" value="ECO:0007669"/>
    <property type="project" value="UniProtKB-KW"/>
</dbReference>
<dbReference type="EC" id="2.7.13.3" evidence="3"/>
<dbReference type="Pfam" id="PF01627">
    <property type="entry name" value="Hpt"/>
    <property type="match status" value="1"/>
</dbReference>
<dbReference type="PROSITE" id="PS50109">
    <property type="entry name" value="HIS_KIN"/>
    <property type="match status" value="1"/>
</dbReference>
<protein>
    <recommendedName>
        <fullName evidence="15">Sensory/regulatory protein RpfC</fullName>
        <ecNumber evidence="3">2.7.13.3</ecNumber>
    </recommendedName>
</protein>
<dbReference type="FunFam" id="1.10.287.130:FF:000002">
    <property type="entry name" value="Two-component osmosensing histidine kinase"/>
    <property type="match status" value="1"/>
</dbReference>
<dbReference type="SUPFAM" id="SSF55874">
    <property type="entry name" value="ATPase domain of HSP90 chaperone/DNA topoisomerase II/histidine kinase"/>
    <property type="match status" value="1"/>
</dbReference>
<dbReference type="GO" id="GO:0000155">
    <property type="term" value="F:phosphorelay sensor kinase activity"/>
    <property type="evidence" value="ECO:0007669"/>
    <property type="project" value="InterPro"/>
</dbReference>
<dbReference type="Pfam" id="PF00072">
    <property type="entry name" value="Response_reg"/>
    <property type="match status" value="1"/>
</dbReference>